<reference evidence="2" key="1">
    <citation type="submission" date="2020-01" db="EMBL/GenBank/DDBJ databases">
        <title>Phosphoaccumulans saitamaens gen. nov., sp. nov., a polyphosphate accumulating bacterium isolated from surface river water.</title>
        <authorList>
            <person name="Watanabe K."/>
            <person name="Suda W."/>
        </authorList>
    </citation>
    <scope>NUCLEOTIDE SEQUENCE [LARGE SCALE GENOMIC DNA]</scope>
    <source>
        <strain evidence="2">ICHIAU1</strain>
    </source>
</reference>
<evidence type="ECO:0000313" key="1">
    <source>
        <dbReference type="EMBL" id="BBU68377.1"/>
    </source>
</evidence>
<dbReference type="Proteomes" id="UP000463961">
    <property type="component" value="Chromosome"/>
</dbReference>
<dbReference type="EMBL" id="AP022345">
    <property type="protein sequence ID" value="BBU68377.1"/>
    <property type="molecule type" value="Genomic_DNA"/>
</dbReference>
<name>A0A679I7K6_9RHOO</name>
<dbReference type="OrthoDB" id="9797048at2"/>
<protein>
    <submittedName>
        <fullName evidence="1">Uncharacterized protein</fullName>
    </submittedName>
</protein>
<dbReference type="RefSeq" id="WP_162048705.1">
    <property type="nucleotide sequence ID" value="NZ_AP019011.1"/>
</dbReference>
<dbReference type="InterPro" id="IPR007165">
    <property type="entry name" value="Phage_holin_4_2"/>
</dbReference>
<dbReference type="PANTHER" id="PTHR37309:SF1">
    <property type="entry name" value="SLR0284 PROTEIN"/>
    <property type="match status" value="1"/>
</dbReference>
<gene>
    <name evidence="1" type="ORF">ICHIAU1_06600</name>
</gene>
<organism evidence="1 2">
    <name type="scientific">Fluviibacter phosphoraccumulans</name>
    <dbReference type="NCBI Taxonomy" id="1751046"/>
    <lineage>
        <taxon>Bacteria</taxon>
        <taxon>Pseudomonadati</taxon>
        <taxon>Pseudomonadota</taxon>
        <taxon>Betaproteobacteria</taxon>
        <taxon>Rhodocyclales</taxon>
        <taxon>Fluviibacteraceae</taxon>
        <taxon>Fluviibacter</taxon>
    </lineage>
</organism>
<accession>A0A679I7K6</accession>
<sequence>MKLLLTWALNAVALLLVPYIVPGIHIESFGSALIAVVILGLVNAVIRPLFIVLTLPVTLLTLGLFLFVINAMMFWWVGDILSGFKVEGFFAALFGSIVYSIASWFLSSLTEQPRGERA</sequence>
<keyword evidence="2" id="KW-1185">Reference proteome</keyword>
<dbReference type="AlphaFoldDB" id="A0A679I7K6"/>
<dbReference type="Pfam" id="PF04020">
    <property type="entry name" value="Phage_holin_4_2"/>
    <property type="match status" value="1"/>
</dbReference>
<dbReference type="PANTHER" id="PTHR37309">
    <property type="entry name" value="SLR0284 PROTEIN"/>
    <property type="match status" value="1"/>
</dbReference>
<evidence type="ECO:0000313" key="2">
    <source>
        <dbReference type="Proteomes" id="UP000463961"/>
    </source>
</evidence>
<proteinExistence type="predicted"/>